<sequence length="84" mass="9004">MRAFGMPVSRRPNIRRQVCTRLNGSLVGLLETSRVRYSTGDVTGTSWQYEAGRVGPPALGASPCLVAEQPGESTRISKAIAGRT</sequence>
<accession>A0ABN8HSX2</accession>
<name>A0ABN8HSX2_9NEOP</name>
<proteinExistence type="predicted"/>
<organism evidence="1 2">
    <name type="scientific">Iphiclides podalirius</name>
    <name type="common">scarce swallowtail</name>
    <dbReference type="NCBI Taxonomy" id="110791"/>
    <lineage>
        <taxon>Eukaryota</taxon>
        <taxon>Metazoa</taxon>
        <taxon>Ecdysozoa</taxon>
        <taxon>Arthropoda</taxon>
        <taxon>Hexapoda</taxon>
        <taxon>Insecta</taxon>
        <taxon>Pterygota</taxon>
        <taxon>Neoptera</taxon>
        <taxon>Endopterygota</taxon>
        <taxon>Lepidoptera</taxon>
        <taxon>Glossata</taxon>
        <taxon>Ditrysia</taxon>
        <taxon>Papilionoidea</taxon>
        <taxon>Papilionidae</taxon>
        <taxon>Papilioninae</taxon>
        <taxon>Iphiclides</taxon>
    </lineage>
</organism>
<feature type="non-terminal residue" evidence="1">
    <location>
        <position position="1"/>
    </location>
</feature>
<evidence type="ECO:0000313" key="2">
    <source>
        <dbReference type="Proteomes" id="UP000837857"/>
    </source>
</evidence>
<reference evidence="1" key="1">
    <citation type="submission" date="2022-03" db="EMBL/GenBank/DDBJ databases">
        <authorList>
            <person name="Martin H S."/>
        </authorList>
    </citation>
    <scope>NUCLEOTIDE SEQUENCE</scope>
</reference>
<dbReference type="Proteomes" id="UP000837857">
    <property type="component" value="Chromosome 11"/>
</dbReference>
<protein>
    <submittedName>
        <fullName evidence="1">Uncharacterized protein</fullName>
    </submittedName>
</protein>
<dbReference type="EMBL" id="OW152823">
    <property type="protein sequence ID" value="CAH2039991.1"/>
    <property type="molecule type" value="Genomic_DNA"/>
</dbReference>
<evidence type="ECO:0000313" key="1">
    <source>
        <dbReference type="EMBL" id="CAH2039991.1"/>
    </source>
</evidence>
<gene>
    <name evidence="1" type="ORF">IPOD504_LOCUS2180</name>
</gene>
<keyword evidence="2" id="KW-1185">Reference proteome</keyword>